<comment type="caution">
    <text evidence="2">The sequence shown here is derived from an EMBL/GenBank/DDBJ whole genome shotgun (WGS) entry which is preliminary data.</text>
</comment>
<organism evidence="2 3">
    <name type="scientific">Microthlaspi erraticum</name>
    <dbReference type="NCBI Taxonomy" id="1685480"/>
    <lineage>
        <taxon>Eukaryota</taxon>
        <taxon>Viridiplantae</taxon>
        <taxon>Streptophyta</taxon>
        <taxon>Embryophyta</taxon>
        <taxon>Tracheophyta</taxon>
        <taxon>Spermatophyta</taxon>
        <taxon>Magnoliopsida</taxon>
        <taxon>eudicotyledons</taxon>
        <taxon>Gunneridae</taxon>
        <taxon>Pentapetalae</taxon>
        <taxon>rosids</taxon>
        <taxon>malvids</taxon>
        <taxon>Brassicales</taxon>
        <taxon>Brassicaceae</taxon>
        <taxon>Coluteocarpeae</taxon>
        <taxon>Microthlaspi</taxon>
    </lineage>
</organism>
<accession>A0A6D2J387</accession>
<dbReference type="Proteomes" id="UP000467841">
    <property type="component" value="Unassembled WGS sequence"/>
</dbReference>
<protein>
    <submittedName>
        <fullName evidence="2">Uncharacterized protein</fullName>
    </submittedName>
</protein>
<feature type="compositionally biased region" description="Polar residues" evidence="1">
    <location>
        <begin position="75"/>
        <end position="87"/>
    </location>
</feature>
<evidence type="ECO:0000313" key="2">
    <source>
        <dbReference type="EMBL" id="CAA7034304.1"/>
    </source>
</evidence>
<reference evidence="2" key="1">
    <citation type="submission" date="2020-01" db="EMBL/GenBank/DDBJ databases">
        <authorList>
            <person name="Mishra B."/>
        </authorList>
    </citation>
    <scope>NUCLEOTIDE SEQUENCE [LARGE SCALE GENOMIC DNA]</scope>
</reference>
<feature type="region of interest" description="Disordered" evidence="1">
    <location>
        <begin position="62"/>
        <end position="87"/>
    </location>
</feature>
<proteinExistence type="predicted"/>
<gene>
    <name evidence="2" type="ORF">MERR_LOCUS21539</name>
</gene>
<name>A0A6D2J387_9BRAS</name>
<evidence type="ECO:0000313" key="3">
    <source>
        <dbReference type="Proteomes" id="UP000467841"/>
    </source>
</evidence>
<dbReference type="EMBL" id="CACVBM020001144">
    <property type="protein sequence ID" value="CAA7034304.1"/>
    <property type="molecule type" value="Genomic_DNA"/>
</dbReference>
<dbReference type="AlphaFoldDB" id="A0A6D2J387"/>
<evidence type="ECO:0000256" key="1">
    <source>
        <dbReference type="SAM" id="MobiDB-lite"/>
    </source>
</evidence>
<keyword evidence="3" id="KW-1185">Reference proteome</keyword>
<sequence length="1196" mass="136820">MNAYENSMIYKMRTKAAHDKLIRLNFKLRLFPGKLRSKWAGPFKIHEVLPYGSLTAQSRGEGIHRAGFRKKRPTRGTTRSSQEQARSSEVNPVEWSVLMAVSLSRPRPCLPVLWGALRLSLGVPTRARSSWVSKTRKVLPPLHQLVSETKRSYIMAPKKNLQQQSDEQAIALREILARFEQDLCDKLRLSMEPVLQLLQQSHVLPPRDEVFFDDEGDVHDDTNSISDACDGYIICDEENPIFDVYDETIPIVGVGDGAILICDDGNDANLVFDVMTDKDSANNIYIDVDHDEIQACNAESYKAPYADPVVVFYGKKFEPSDCDRVLPQDIIPSKDFFTVETLSSNKRPTDFCVRVSIIIMLLSCERVQKYDRIGIFKRIFQATFEAVIKETCDGRKACQHFGFVSTVYLDVRCFQYSKWASVLFYVGFPVRIGELQLVRIHGKTCLVSFAQCLVSSFGDHVVYILAYGERSPLVWPPWVLMTLVFVIHTRKIRHVLFFSTVSSQFGLKLGAFKGRLEAEYDQWPATCFLEELQFEKLFKSQKKEHFDLAYMDIFNVMNHLQQEICFDLTSKSAIETQSFYFLNVLYGLVVFCSASPFDLVVAISIEEPICDVYNGRLSVWRCAYSAYKLGKTQVSVQELLSVSEIINNINDGGINAISFLVNEAKVHTEKQEKLLPSWLQFRDKDKGELVGLRRQWHQMSEGLHQENIKSEARQLRLRSNNYSHGMLYASQSTSSGSLSWSGSFSFKPSRREINSSAKFSHENFLLLEFLWMEIDMRSSGSFNDTVGGNGSVQIIYWRFSLSLTNSVTDHVYLEEMRITEQSGARFTTWDVLMRLIFKRVVTAAIAVFDKVIICDALIEDSVSHQDQDFGYLHQGLFLDREECQLGVLRGVTFCWRHVTCVLSKLDILLASHKEEFIRLRRQWDQFCESLHRKKIIGLHAIMDLFDNDATCVCLFYDLKSQHHHISDNVQRKLSFPDMEDRTFSVIWSVVFHGLISYVSLFMDLNDVEHEGVTLLVLPFLSWRLVTIFVSFLTFDLTGKEAFKFFWAPWAPTADVFRLVPFTTDSVQTFPTLSITCSREVSKRRKRNVCCPHLSSKFTSATAISWSHITCASSKRLFVVLVWTSVIQLGCNGVSVRTVSVCHQSLLEHLEHMGREEQGRTWCMDAAQLDTQRKKEEAILKTSSTTYSTGQASTRSS</sequence>